<dbReference type="PANTHER" id="PTHR45638:SF11">
    <property type="entry name" value="CYCLIC NUCLEOTIDE-GATED CATION CHANNEL SUBUNIT A"/>
    <property type="match status" value="1"/>
</dbReference>
<dbReference type="InterPro" id="IPR050866">
    <property type="entry name" value="CNG_cation_channel"/>
</dbReference>
<dbReference type="InterPro" id="IPR018490">
    <property type="entry name" value="cNMP-bd_dom_sf"/>
</dbReference>
<dbReference type="Proteomes" id="UP000838756">
    <property type="component" value="Unassembled WGS sequence"/>
</dbReference>
<dbReference type="SUPFAM" id="SSF51206">
    <property type="entry name" value="cAMP-binding domain-like"/>
    <property type="match status" value="1"/>
</dbReference>
<keyword evidence="1" id="KW-0812">Transmembrane</keyword>
<evidence type="ECO:0000313" key="2">
    <source>
        <dbReference type="EMBL" id="CAH2209218.1"/>
    </source>
</evidence>
<feature type="transmembrane region" description="Helical" evidence="1">
    <location>
        <begin position="46"/>
        <end position="65"/>
    </location>
</feature>
<organism evidence="2 3">
    <name type="scientific">Pararge aegeria aegeria</name>
    <dbReference type="NCBI Taxonomy" id="348720"/>
    <lineage>
        <taxon>Eukaryota</taxon>
        <taxon>Metazoa</taxon>
        <taxon>Ecdysozoa</taxon>
        <taxon>Arthropoda</taxon>
        <taxon>Hexapoda</taxon>
        <taxon>Insecta</taxon>
        <taxon>Pterygota</taxon>
        <taxon>Neoptera</taxon>
        <taxon>Endopterygota</taxon>
        <taxon>Lepidoptera</taxon>
        <taxon>Glossata</taxon>
        <taxon>Ditrysia</taxon>
        <taxon>Papilionoidea</taxon>
        <taxon>Nymphalidae</taxon>
        <taxon>Satyrinae</taxon>
        <taxon>Satyrini</taxon>
        <taxon>Parargina</taxon>
        <taxon>Pararge</taxon>
    </lineage>
</organism>
<feature type="non-terminal residue" evidence="2">
    <location>
        <position position="1"/>
    </location>
</feature>
<reference evidence="2" key="1">
    <citation type="submission" date="2022-03" db="EMBL/GenBank/DDBJ databases">
        <authorList>
            <person name="Lindestad O."/>
        </authorList>
    </citation>
    <scope>NUCLEOTIDE SEQUENCE</scope>
</reference>
<sequence length="178" mass="20212">MLMKFVMSYQLEPHRSSDSLNALSEVQPTPKSSSEALGNARSMNWIISRFLNVLYIVNKMFIPIGPSQAPVNDTERIAFLMVMITGCLVVTGAAVASLSLVISVYMRPEETFRTRYRLIMKEINSSNVPPSLRDKVETFYKMYWHKQSAVSATQLLPIFPPSLSTTIYTDIYFKATQR</sequence>
<accession>A0A8S4QG95</accession>
<dbReference type="AlphaFoldDB" id="A0A8S4QG95"/>
<keyword evidence="1" id="KW-1133">Transmembrane helix</keyword>
<name>A0A8S4QG95_9NEOP</name>
<gene>
    <name evidence="2" type="primary">jg27404</name>
    <name evidence="2" type="ORF">PAEG_LOCUS1617</name>
</gene>
<protein>
    <submittedName>
        <fullName evidence="2">Jg27404 protein</fullName>
    </submittedName>
</protein>
<comment type="caution">
    <text evidence="2">The sequence shown here is derived from an EMBL/GenBank/DDBJ whole genome shotgun (WGS) entry which is preliminary data.</text>
</comment>
<evidence type="ECO:0000313" key="3">
    <source>
        <dbReference type="Proteomes" id="UP000838756"/>
    </source>
</evidence>
<dbReference type="GO" id="GO:0005221">
    <property type="term" value="F:intracellularly cyclic nucleotide-activated monoatomic cation channel activity"/>
    <property type="evidence" value="ECO:0007669"/>
    <property type="project" value="InterPro"/>
</dbReference>
<dbReference type="PANTHER" id="PTHR45638">
    <property type="entry name" value="CYCLIC NUCLEOTIDE-GATED CATION CHANNEL SUBUNIT A"/>
    <property type="match status" value="1"/>
</dbReference>
<keyword evidence="1" id="KW-0472">Membrane</keyword>
<dbReference type="EMBL" id="CAKXAJ010005750">
    <property type="protein sequence ID" value="CAH2209218.1"/>
    <property type="molecule type" value="Genomic_DNA"/>
</dbReference>
<dbReference type="Gene3D" id="1.10.287.630">
    <property type="entry name" value="Helix hairpin bin"/>
    <property type="match status" value="1"/>
</dbReference>
<evidence type="ECO:0000256" key="1">
    <source>
        <dbReference type="SAM" id="Phobius"/>
    </source>
</evidence>
<dbReference type="GO" id="GO:0044877">
    <property type="term" value="F:protein-containing complex binding"/>
    <property type="evidence" value="ECO:0007669"/>
    <property type="project" value="TreeGrafter"/>
</dbReference>
<keyword evidence="3" id="KW-1185">Reference proteome</keyword>
<proteinExistence type="predicted"/>
<feature type="transmembrane region" description="Helical" evidence="1">
    <location>
        <begin position="77"/>
        <end position="105"/>
    </location>
</feature>
<dbReference type="OrthoDB" id="421226at2759"/>